<organism evidence="1 2">
    <name type="scientific">Oceanitalea stevensii</name>
    <dbReference type="NCBI Taxonomy" id="2763072"/>
    <lineage>
        <taxon>Bacteria</taxon>
        <taxon>Bacillati</taxon>
        <taxon>Actinomycetota</taxon>
        <taxon>Actinomycetes</taxon>
        <taxon>Micrococcales</taxon>
        <taxon>Bogoriellaceae</taxon>
        <taxon>Georgenia</taxon>
    </lineage>
</organism>
<dbReference type="Proteomes" id="UP000661894">
    <property type="component" value="Unassembled WGS sequence"/>
</dbReference>
<protein>
    <recommendedName>
        <fullName evidence="3">DUF4365 domain-containing protein</fullName>
    </recommendedName>
</protein>
<name>A0ABR8Z660_9MICO</name>
<proteinExistence type="predicted"/>
<dbReference type="RefSeq" id="WP_251840841.1">
    <property type="nucleotide sequence ID" value="NZ_JACSPO010000017.1"/>
</dbReference>
<evidence type="ECO:0000313" key="1">
    <source>
        <dbReference type="EMBL" id="MBD8063744.1"/>
    </source>
</evidence>
<gene>
    <name evidence="1" type="ORF">H9624_15610</name>
</gene>
<reference evidence="1 2" key="1">
    <citation type="submission" date="2020-08" db="EMBL/GenBank/DDBJ databases">
        <title>A Genomic Blueprint of the Chicken Gut Microbiome.</title>
        <authorList>
            <person name="Gilroy R."/>
            <person name="Ravi A."/>
            <person name="Getino M."/>
            <person name="Pursley I."/>
            <person name="Horton D.L."/>
            <person name="Alikhan N.-F."/>
            <person name="Baker D."/>
            <person name="Gharbi K."/>
            <person name="Hall N."/>
            <person name="Watson M."/>
            <person name="Adriaenssens E.M."/>
            <person name="Foster-Nyarko E."/>
            <person name="Jarju S."/>
            <person name="Secka A."/>
            <person name="Antonio M."/>
            <person name="Oren A."/>
            <person name="Chaudhuri R."/>
            <person name="La Ragione R.M."/>
            <person name="Hildebrand F."/>
            <person name="Pallen M.J."/>
        </authorList>
    </citation>
    <scope>NUCLEOTIDE SEQUENCE [LARGE SCALE GENOMIC DNA]</scope>
    <source>
        <strain evidence="1 2">Sa1BUA1</strain>
    </source>
</reference>
<accession>A0ABR8Z660</accession>
<evidence type="ECO:0000313" key="2">
    <source>
        <dbReference type="Proteomes" id="UP000661894"/>
    </source>
</evidence>
<sequence>MKHILAPGKAVIDGLERLGSALGYEVRREHRVGRNAAVDLSWNAAEFNDVPLFVFEVESTPSAGLANNATKVFGSSLDELPRPLFFFHLVLAGNPDNARIKNAERSWGQHNYRVYRFHAPDDRRRLVVDVLEQHRRVCQAVRPRSVVDALQGPGFDDFSIAEAALTRMEELRFVAPYLLDYGMLALRDERFFPLYVRRLRAVDRHPATPCAARPVPAGATSEIEDGYLDAPGSYIPGLLESALRIYGGDVLDSEGPELLERWATSGGPHMRMIDAPFGLNRDYDQFVLISAPFHYVWAAIALEEHPKSRAWVLNDLMELVKREHDKGIHGPVSWPAIIWMAHLLAGRPALDCPLNVESMYRELQRIVDEIGGIPLALLLDPPPPYGELWGGDDMGWIDAEGAGELPAIHRLGEAVGARLRVRDQQLDAADDGLGAAPMGFWRTCLSALLADDAYLRPTRDVLRDVYDLDRHTE</sequence>
<dbReference type="EMBL" id="JACSPO010000017">
    <property type="protein sequence ID" value="MBD8063744.1"/>
    <property type="molecule type" value="Genomic_DNA"/>
</dbReference>
<comment type="caution">
    <text evidence="1">The sequence shown here is derived from an EMBL/GenBank/DDBJ whole genome shotgun (WGS) entry which is preliminary data.</text>
</comment>
<evidence type="ECO:0008006" key="3">
    <source>
        <dbReference type="Google" id="ProtNLM"/>
    </source>
</evidence>
<keyword evidence="2" id="KW-1185">Reference proteome</keyword>